<feature type="region of interest" description="Disordered" evidence="1">
    <location>
        <begin position="25"/>
        <end position="79"/>
    </location>
</feature>
<gene>
    <name evidence="2" type="ORF">Sangu_0366300</name>
</gene>
<evidence type="ECO:0000313" key="2">
    <source>
        <dbReference type="EMBL" id="KAL0370482.1"/>
    </source>
</evidence>
<feature type="region of interest" description="Disordered" evidence="1">
    <location>
        <begin position="1"/>
        <end position="20"/>
    </location>
</feature>
<sequence>MVPAGSRGVTAAGCGGKGRGCGRIQAQGRAGDKSGWVSGAWGWGGGRRERDWEGGGRRQRGWGWVADATGPKGRWPVREGLGGGWPMCEGLGRGGRREGLGSGGCRWPVMGDYMYVYYLQK</sequence>
<feature type="compositionally biased region" description="Basic and acidic residues" evidence="1">
    <location>
        <begin position="46"/>
        <end position="56"/>
    </location>
</feature>
<reference evidence="2" key="1">
    <citation type="submission" date="2020-06" db="EMBL/GenBank/DDBJ databases">
        <authorList>
            <person name="Li T."/>
            <person name="Hu X."/>
            <person name="Zhang T."/>
            <person name="Song X."/>
            <person name="Zhang H."/>
            <person name="Dai N."/>
            <person name="Sheng W."/>
            <person name="Hou X."/>
            <person name="Wei L."/>
        </authorList>
    </citation>
    <scope>NUCLEOTIDE SEQUENCE</scope>
    <source>
        <strain evidence="2">G01</strain>
        <tissue evidence="2">Leaf</tissue>
    </source>
</reference>
<name>A0AAW2QR61_9LAMI</name>
<dbReference type="AlphaFoldDB" id="A0AAW2QR61"/>
<accession>A0AAW2QR61</accession>
<evidence type="ECO:0000256" key="1">
    <source>
        <dbReference type="SAM" id="MobiDB-lite"/>
    </source>
</evidence>
<protein>
    <submittedName>
        <fullName evidence="2">Uncharacterized protein</fullName>
    </submittedName>
</protein>
<proteinExistence type="predicted"/>
<dbReference type="EMBL" id="JACGWK010000002">
    <property type="protein sequence ID" value="KAL0370482.1"/>
    <property type="molecule type" value="Genomic_DNA"/>
</dbReference>
<reference evidence="2" key="2">
    <citation type="journal article" date="2024" name="Plant">
        <title>Genomic evolution and insights into agronomic trait innovations of Sesamum species.</title>
        <authorList>
            <person name="Miao H."/>
            <person name="Wang L."/>
            <person name="Qu L."/>
            <person name="Liu H."/>
            <person name="Sun Y."/>
            <person name="Le M."/>
            <person name="Wang Q."/>
            <person name="Wei S."/>
            <person name="Zheng Y."/>
            <person name="Lin W."/>
            <person name="Duan Y."/>
            <person name="Cao H."/>
            <person name="Xiong S."/>
            <person name="Wang X."/>
            <person name="Wei L."/>
            <person name="Li C."/>
            <person name="Ma Q."/>
            <person name="Ju M."/>
            <person name="Zhao R."/>
            <person name="Li G."/>
            <person name="Mu C."/>
            <person name="Tian Q."/>
            <person name="Mei H."/>
            <person name="Zhang T."/>
            <person name="Gao T."/>
            <person name="Zhang H."/>
        </authorList>
    </citation>
    <scope>NUCLEOTIDE SEQUENCE</scope>
    <source>
        <strain evidence="2">G01</strain>
    </source>
</reference>
<organism evidence="2">
    <name type="scientific">Sesamum angustifolium</name>
    <dbReference type="NCBI Taxonomy" id="2727405"/>
    <lineage>
        <taxon>Eukaryota</taxon>
        <taxon>Viridiplantae</taxon>
        <taxon>Streptophyta</taxon>
        <taxon>Embryophyta</taxon>
        <taxon>Tracheophyta</taxon>
        <taxon>Spermatophyta</taxon>
        <taxon>Magnoliopsida</taxon>
        <taxon>eudicotyledons</taxon>
        <taxon>Gunneridae</taxon>
        <taxon>Pentapetalae</taxon>
        <taxon>asterids</taxon>
        <taxon>lamiids</taxon>
        <taxon>Lamiales</taxon>
        <taxon>Pedaliaceae</taxon>
        <taxon>Sesamum</taxon>
    </lineage>
</organism>
<comment type="caution">
    <text evidence="2">The sequence shown here is derived from an EMBL/GenBank/DDBJ whole genome shotgun (WGS) entry which is preliminary data.</text>
</comment>